<gene>
    <name evidence="2" type="ORF">EKO04_003158</name>
</gene>
<dbReference type="OrthoDB" id="3538943at2759"/>
<feature type="compositionally biased region" description="Polar residues" evidence="1">
    <location>
        <begin position="1114"/>
        <end position="1136"/>
    </location>
</feature>
<reference evidence="2" key="1">
    <citation type="submission" date="2018-12" db="EMBL/GenBank/DDBJ databases">
        <authorList>
            <person name="Syme R.A."/>
            <person name="Farfan-Caceres L."/>
            <person name="Lichtenzveig J."/>
        </authorList>
    </citation>
    <scope>NUCLEOTIDE SEQUENCE</scope>
    <source>
        <strain evidence="2">Al4</strain>
    </source>
</reference>
<comment type="caution">
    <text evidence="2">The sequence shown here is derived from an EMBL/GenBank/DDBJ whole genome shotgun (WGS) entry which is preliminary data.</text>
</comment>
<feature type="compositionally biased region" description="Polar residues" evidence="1">
    <location>
        <begin position="923"/>
        <end position="944"/>
    </location>
</feature>
<evidence type="ECO:0000313" key="2">
    <source>
        <dbReference type="EMBL" id="KAF9698836.1"/>
    </source>
</evidence>
<feature type="compositionally biased region" description="Polar residues" evidence="1">
    <location>
        <begin position="501"/>
        <end position="515"/>
    </location>
</feature>
<proteinExistence type="predicted"/>
<feature type="region of interest" description="Disordered" evidence="1">
    <location>
        <begin position="292"/>
        <end position="313"/>
    </location>
</feature>
<feature type="compositionally biased region" description="Acidic residues" evidence="1">
    <location>
        <begin position="470"/>
        <end position="482"/>
    </location>
</feature>
<feature type="compositionally biased region" description="Polar residues" evidence="1">
    <location>
        <begin position="1197"/>
        <end position="1216"/>
    </location>
</feature>
<evidence type="ECO:0000313" key="3">
    <source>
        <dbReference type="Proteomes" id="UP000651452"/>
    </source>
</evidence>
<sequence>MAVSPTAWLHEEVKTQLELGNAWLADKNRANAALARPSTIVDTRWEGIYHDNGSCIDIVGPISAHHVHLLVLKTSPLTVTDGRHQTELFLTTTCLHDLRTRFPSRDIVIGTILAVRKYTIRYTSYGPPRDKFRLLLHTADWVEEGHRTHSWPVPVQSLLHSQDIAAALQRLHRTRVHQDRRCLRPAPKEEEDCDGESFTMAGAHESLDEDPSMNTQMPFGTQVQHPIRPRRDDEEPQFVGINRLEPVLAGNTKRADLKPRSGGSITEASATEKQKQAQLLSLLYQNRGPVAPQVQTGDHIDPRPRPRETPEKWAARERTEGIVAQSPTQVQTPPEKGKKRMREVDMVSPSTHHSAKKTAFSETETKQSNVNEMERFAAECSWMKGLKFNRESSIVPEDQARILSKPESWHKPQPGLRFPEANIPMQTFITLSRLQDEKIASEGALEASSGPYNETDPSPASYPPTSAPQLEDEQEEDSEDETPTSPVTWTASPTPEPPQRPATSHQYLPPDSSNEVPADVTAPAMPHRSATTEHQSPQPSLLPSSDEREVAAPPSSPPGPQATKDSDDEMELETAVPQALGEDLETHPTSRSTQEPRSRSVVLVKETPHVKGKNGQPVVTISPPTQSSNDYQHESSSTSVVRGTYHDFTSSAVEETNLDVLRRDNNRIQQNSNLSVQVDGVHTLLHDPDAQDVSMFDMSVNDGRLLDSTEQQGVQKKTHGKQTEMVEEDTPAQPEPTPMSAQLPPKDSSSGEQAASGPVESASVMPVRPERELSRQPSATPSLTKRKRETTSIKDKKRPSGSKRLKIVSFGNRDNEQRAELLRRTETERRKSSTSIESRQGSVSSLPIQQDADTTTEVSNAKETAKPQVDEVSVVAEGDMSPRHQSLYAAPSPILRPSVSSSGTAPAAKTMDGFHTEPHAPGNNVTHQISSEEPVQPQQGSQPKPQAAPEAEQHTVPVQLPEPRIQSEATQPSLEFGARTEQTPPAASISAARRSKVFEIFKQAYPEYGGEVEHFKNLCSQIELLDRDDKMVPKWMWDDYIIRNRADYKVYMVECIESGEPTVSYNRFYKDTIRDTIYKKGVIETRATLLRALQELEIQPFIDEAPAPRPRLQQAVQRSNDQSPRSSVQQPASARQSHQHPVQHPRRQSTQQFVQSPMPPPVLSATTPPKKPSRKSLPFGPPSTHVNATPHVRHSLPASSSRATPVSTPSASAQQRSRTRPKSKSRFAETLKSYQESDDPPILARDEFREFSRSQAAMTSVTGSTRVDATKPWPRNLEVRPSVKDLPKKKVDVLSWRDDL</sequence>
<feature type="compositionally biased region" description="Basic residues" evidence="1">
    <location>
        <begin position="1137"/>
        <end position="1147"/>
    </location>
</feature>
<keyword evidence="3" id="KW-1185">Reference proteome</keyword>
<organism evidence="2 3">
    <name type="scientific">Ascochyta lentis</name>
    <dbReference type="NCBI Taxonomy" id="205686"/>
    <lineage>
        <taxon>Eukaryota</taxon>
        <taxon>Fungi</taxon>
        <taxon>Dikarya</taxon>
        <taxon>Ascomycota</taxon>
        <taxon>Pezizomycotina</taxon>
        <taxon>Dothideomycetes</taxon>
        <taxon>Pleosporomycetidae</taxon>
        <taxon>Pleosporales</taxon>
        <taxon>Pleosporineae</taxon>
        <taxon>Didymellaceae</taxon>
        <taxon>Ascochyta</taxon>
    </lineage>
</organism>
<feature type="region of interest" description="Disordered" evidence="1">
    <location>
        <begin position="326"/>
        <end position="368"/>
    </location>
</feature>
<feature type="compositionally biased region" description="Polar residues" evidence="1">
    <location>
        <begin position="840"/>
        <end position="862"/>
    </location>
</feature>
<dbReference type="EMBL" id="RZGK01000005">
    <property type="protein sequence ID" value="KAF9698836.1"/>
    <property type="molecule type" value="Genomic_DNA"/>
</dbReference>
<feature type="compositionally biased region" description="Polar residues" evidence="1">
    <location>
        <begin position="483"/>
        <end position="493"/>
    </location>
</feature>
<reference evidence="2" key="2">
    <citation type="submission" date="2020-09" db="EMBL/GenBank/DDBJ databases">
        <title>Reference genome assembly for Australian Ascochyta lentis isolate Al4.</title>
        <authorList>
            <person name="Lee R.C."/>
            <person name="Farfan-Caceres L.M."/>
            <person name="Debler J.W."/>
            <person name="Williams A.H."/>
            <person name="Henares B.M."/>
        </authorList>
    </citation>
    <scope>NUCLEOTIDE SEQUENCE</scope>
    <source>
        <strain evidence="2">Al4</strain>
    </source>
</reference>
<feature type="compositionally biased region" description="Low complexity" evidence="1">
    <location>
        <begin position="535"/>
        <end position="544"/>
    </location>
</feature>
<feature type="compositionally biased region" description="Polar residues" evidence="1">
    <location>
        <begin position="1254"/>
        <end position="1267"/>
    </location>
</feature>
<accession>A0A8H7J869</accession>
<feature type="region of interest" description="Disordered" evidence="1">
    <location>
        <begin position="1105"/>
        <end position="1242"/>
    </location>
</feature>
<feature type="compositionally biased region" description="Polar residues" evidence="1">
    <location>
        <begin position="617"/>
        <end position="638"/>
    </location>
</feature>
<dbReference type="Proteomes" id="UP000651452">
    <property type="component" value="Unassembled WGS sequence"/>
</dbReference>
<feature type="compositionally biased region" description="Basic and acidic residues" evidence="1">
    <location>
        <begin position="813"/>
        <end position="831"/>
    </location>
</feature>
<feature type="region of interest" description="Disordered" evidence="1">
    <location>
        <begin position="706"/>
        <end position="964"/>
    </location>
</feature>
<feature type="region of interest" description="Disordered" evidence="1">
    <location>
        <begin position="1254"/>
        <end position="1274"/>
    </location>
</feature>
<protein>
    <recommendedName>
        <fullName evidence="4">Telomere replication protein EST3</fullName>
    </recommendedName>
</protein>
<evidence type="ECO:0008006" key="4">
    <source>
        <dbReference type="Google" id="ProtNLM"/>
    </source>
</evidence>
<feature type="region of interest" description="Disordered" evidence="1">
    <location>
        <begin position="444"/>
        <end position="638"/>
    </location>
</feature>
<feature type="compositionally biased region" description="Basic residues" evidence="1">
    <location>
        <begin position="795"/>
        <end position="806"/>
    </location>
</feature>
<evidence type="ECO:0000256" key="1">
    <source>
        <dbReference type="SAM" id="MobiDB-lite"/>
    </source>
</evidence>
<name>A0A8H7J869_9PLEO</name>
<feature type="compositionally biased region" description="Basic and acidic residues" evidence="1">
    <location>
        <begin position="584"/>
        <end position="598"/>
    </location>
</feature>
<feature type="compositionally biased region" description="Basic and acidic residues" evidence="1">
    <location>
        <begin position="298"/>
        <end position="313"/>
    </location>
</feature>